<sequence>MEHSRLTRTTWAVVDTAQGTTNPELLRYQSRPLNDHEQDICNSQKVRSSAYTSFSCFGLYFTFITGALITATSYILEPILNYLHKHLLHKSYAHLEWISNNSLQLHRLAQEQLTGQRWDKCADEIPITDPDVPLASLDISDLEHPVLRRPGPPPKVTAQAVGASDALEDSSSSPDGESLREDGATGLNGLESMSSRTSVSDSSWTLDVRMTLMNVSGQLGLEISELEDVGGDAMDDVESLRAGRND</sequence>
<evidence type="ECO:0000313" key="3">
    <source>
        <dbReference type="EMBL" id="POS70784.1"/>
    </source>
</evidence>
<dbReference type="OrthoDB" id="5233491at2759"/>
<organism evidence="3 4">
    <name type="scientific">Diaporthe helianthi</name>
    <dbReference type="NCBI Taxonomy" id="158607"/>
    <lineage>
        <taxon>Eukaryota</taxon>
        <taxon>Fungi</taxon>
        <taxon>Dikarya</taxon>
        <taxon>Ascomycota</taxon>
        <taxon>Pezizomycotina</taxon>
        <taxon>Sordariomycetes</taxon>
        <taxon>Sordariomycetidae</taxon>
        <taxon>Diaporthales</taxon>
        <taxon>Diaporthaceae</taxon>
        <taxon>Diaporthe</taxon>
    </lineage>
</organism>
<feature type="transmembrane region" description="Helical" evidence="2">
    <location>
        <begin position="57"/>
        <end position="76"/>
    </location>
</feature>
<keyword evidence="2" id="KW-1133">Transmembrane helix</keyword>
<feature type="region of interest" description="Disordered" evidence="1">
    <location>
        <begin position="144"/>
        <end position="201"/>
    </location>
</feature>
<keyword evidence="2" id="KW-0812">Transmembrane</keyword>
<evidence type="ECO:0000313" key="4">
    <source>
        <dbReference type="Proteomes" id="UP000094444"/>
    </source>
</evidence>
<keyword evidence="2" id="KW-0472">Membrane</keyword>
<gene>
    <name evidence="3" type="ORF">DHEL01_v210824</name>
</gene>
<dbReference type="Proteomes" id="UP000094444">
    <property type="component" value="Unassembled WGS sequence"/>
</dbReference>
<name>A0A2P5HKJ2_DIAHE</name>
<feature type="compositionally biased region" description="Low complexity" evidence="1">
    <location>
        <begin position="192"/>
        <end position="201"/>
    </location>
</feature>
<keyword evidence="4" id="KW-1185">Reference proteome</keyword>
<dbReference type="AlphaFoldDB" id="A0A2P5HKJ2"/>
<feature type="compositionally biased region" description="Acidic residues" evidence="1">
    <location>
        <begin position="227"/>
        <end position="237"/>
    </location>
</feature>
<evidence type="ECO:0000256" key="2">
    <source>
        <dbReference type="SAM" id="Phobius"/>
    </source>
</evidence>
<dbReference type="EMBL" id="MAVT02001486">
    <property type="protein sequence ID" value="POS70784.1"/>
    <property type="molecule type" value="Genomic_DNA"/>
</dbReference>
<dbReference type="InParanoid" id="A0A2P5HKJ2"/>
<accession>A0A2P5HKJ2</accession>
<evidence type="ECO:0000256" key="1">
    <source>
        <dbReference type="SAM" id="MobiDB-lite"/>
    </source>
</evidence>
<proteinExistence type="predicted"/>
<protein>
    <submittedName>
        <fullName evidence="3">Uncharacterized protein</fullName>
    </submittedName>
</protein>
<comment type="caution">
    <text evidence="3">The sequence shown here is derived from an EMBL/GenBank/DDBJ whole genome shotgun (WGS) entry which is preliminary data.</text>
</comment>
<feature type="region of interest" description="Disordered" evidence="1">
    <location>
        <begin position="227"/>
        <end position="246"/>
    </location>
</feature>
<reference evidence="3" key="1">
    <citation type="submission" date="2017-09" db="EMBL/GenBank/DDBJ databases">
        <title>Polyketide synthases of a Diaporthe helianthi virulent isolate.</title>
        <authorList>
            <person name="Baroncelli R."/>
        </authorList>
    </citation>
    <scope>NUCLEOTIDE SEQUENCE [LARGE SCALE GENOMIC DNA]</scope>
    <source>
        <strain evidence="3">7/96</strain>
    </source>
</reference>